<gene>
    <name evidence="3" type="ORF">S03H2_07471</name>
</gene>
<reference evidence="3" key="1">
    <citation type="journal article" date="2014" name="Front. Microbiol.">
        <title>High frequency of phylogenetically diverse reductive dehalogenase-homologous genes in deep subseafloor sedimentary metagenomes.</title>
        <authorList>
            <person name="Kawai M."/>
            <person name="Futagami T."/>
            <person name="Toyoda A."/>
            <person name="Takaki Y."/>
            <person name="Nishi S."/>
            <person name="Hori S."/>
            <person name="Arai W."/>
            <person name="Tsubouchi T."/>
            <person name="Morono Y."/>
            <person name="Uchiyama I."/>
            <person name="Ito T."/>
            <person name="Fujiyama A."/>
            <person name="Inagaki F."/>
            <person name="Takami H."/>
        </authorList>
    </citation>
    <scope>NUCLEOTIDE SEQUENCE</scope>
    <source>
        <strain evidence="3">Expedition CK06-06</strain>
    </source>
</reference>
<protein>
    <submittedName>
        <fullName evidence="3">Uncharacterized protein</fullName>
    </submittedName>
</protein>
<organism evidence="3">
    <name type="scientific">marine sediment metagenome</name>
    <dbReference type="NCBI Taxonomy" id="412755"/>
    <lineage>
        <taxon>unclassified sequences</taxon>
        <taxon>metagenomes</taxon>
        <taxon>ecological metagenomes</taxon>
    </lineage>
</organism>
<sequence>MEKRKTPNKKNVKSEVSKGGNTELTNVQKVTAQCWLAEFEGSRNLVLNFQRMQHNLIWVNISIIGAILATYFAYQQDITLFLAVPIISSLLGIYWVAQGRQTTQIGHYIKDAIVPALQT</sequence>
<comment type="caution">
    <text evidence="3">The sequence shown here is derived from an EMBL/GenBank/DDBJ whole genome shotgun (WGS) entry which is preliminary data.</text>
</comment>
<feature type="transmembrane region" description="Helical" evidence="2">
    <location>
        <begin position="56"/>
        <end position="74"/>
    </location>
</feature>
<feature type="transmembrane region" description="Helical" evidence="2">
    <location>
        <begin position="80"/>
        <end position="97"/>
    </location>
</feature>
<proteinExistence type="predicted"/>
<evidence type="ECO:0000313" key="3">
    <source>
        <dbReference type="EMBL" id="GAH23949.1"/>
    </source>
</evidence>
<keyword evidence="2" id="KW-0472">Membrane</keyword>
<feature type="compositionally biased region" description="Basic residues" evidence="1">
    <location>
        <begin position="1"/>
        <end position="11"/>
    </location>
</feature>
<dbReference type="AlphaFoldDB" id="X1F3L8"/>
<name>X1F3L8_9ZZZZ</name>
<keyword evidence="2" id="KW-1133">Transmembrane helix</keyword>
<accession>X1F3L8</accession>
<evidence type="ECO:0000256" key="2">
    <source>
        <dbReference type="SAM" id="Phobius"/>
    </source>
</evidence>
<keyword evidence="2" id="KW-0812">Transmembrane</keyword>
<evidence type="ECO:0000256" key="1">
    <source>
        <dbReference type="SAM" id="MobiDB-lite"/>
    </source>
</evidence>
<feature type="region of interest" description="Disordered" evidence="1">
    <location>
        <begin position="1"/>
        <end position="20"/>
    </location>
</feature>
<dbReference type="EMBL" id="BARU01003453">
    <property type="protein sequence ID" value="GAH23949.1"/>
    <property type="molecule type" value="Genomic_DNA"/>
</dbReference>
<feature type="non-terminal residue" evidence="3">
    <location>
        <position position="119"/>
    </location>
</feature>